<feature type="non-terminal residue" evidence="1">
    <location>
        <position position="1"/>
    </location>
</feature>
<dbReference type="PANTHER" id="PTHR33936:SF24">
    <property type="entry name" value="C2H2-TYPE DOMAIN-CONTAINING PROTEIN"/>
    <property type="match status" value="1"/>
</dbReference>
<evidence type="ECO:0000313" key="1">
    <source>
        <dbReference type="EMBL" id="JAC88279.1"/>
    </source>
</evidence>
<sequence>KSDTSKFVKYCGNSRIKDGSTRSYYYCHRSYVHKPHVLNRMKKLKKQGLTKIGAHCPASMKVICKKDGAIKVHYVKTHLGHEREICYINLSIDERKYLASLISKNMSFDEILNDIKKCGDFNNFGKLSFVTRADLHNIRRSFHLYHDTSMASNRDDLIGTDVWVKQQLSDNACCVLLYKTEDVSNENYPNLPINNFFLAIMTKDQELVLMQQQFTCVCMDAIQSTNINDRRFELVTLSVLDHTKQEFPTAFLVTSKADLPSVEIFLTLIKNKTGSITANIFLSNMKDCCYDVWCKIMTTPNLRLYTSWSVNRKWRIASQKIISPEDESLACKIVKELIEEKDKQLFCDKLKTALESLCSNKKTRRFGQYFKEEFGENAESWAHCFRKTFGMETDVQLERLHRTLKYLFMTVKTLKRLDKSVIEIKKFTQEKFFNKNKVPTKELRIAKMREIDNRHRASMRLNLDSVVAEDQGWMIVSKSRTHLIRDISPNCNCTLVCAPCKVCIHRFCCSCNDSSVMWRMCKHIHLMCRAVGFTRPEKENVTCIVHTEGQNNKDNENISCDTQLVNQLLQVDINSAELDGLVDSINISGIYSDTIEDTFEQKKTLIKRKFTEIMELIKTESEANLLQTSLDFLYSTFTERNIDIQDGCPTNIILNETFPDVPPLVLLKPNALKLNNYTYNPQQIPHSQYISKTVDEPIPSLPLPSLVPLRQKKLPNNVSPKEDLTSPPLAIQIVGLEQ</sequence>
<protein>
    <submittedName>
        <fullName evidence="1">Putative mudr-1x ap</fullName>
    </submittedName>
</protein>
<proteinExistence type="evidence at transcript level"/>
<dbReference type="InterPro" id="IPR052797">
    <property type="entry name" value="RegFact_GeneExpr_CellDeath"/>
</dbReference>
<name>A0A069DZH9_9HEMI</name>
<dbReference type="PANTHER" id="PTHR33936">
    <property type="entry name" value="PROTEIN CBG17840"/>
    <property type="match status" value="1"/>
</dbReference>
<reference evidence="1" key="1">
    <citation type="journal article" date="2015" name="J. Med. Entomol.">
        <title>A Deep Insight Into the Sialotranscriptome of the Chagas Disease Vector, Panstrongylus megistus (Hemiptera: Heteroptera).</title>
        <authorList>
            <person name="Ribeiro J.M."/>
            <person name="Schwarz A."/>
            <person name="Francischetti I.M."/>
        </authorList>
    </citation>
    <scope>NUCLEOTIDE SEQUENCE</scope>
    <source>
        <tissue evidence="1">Salivary glands</tissue>
    </source>
</reference>
<dbReference type="AlphaFoldDB" id="A0A069DZH9"/>
<feature type="non-terminal residue" evidence="1">
    <location>
        <position position="738"/>
    </location>
</feature>
<accession>A0A069DZH9</accession>
<organism evidence="1">
    <name type="scientific">Panstrongylus megistus</name>
    <dbReference type="NCBI Taxonomy" id="65343"/>
    <lineage>
        <taxon>Eukaryota</taxon>
        <taxon>Metazoa</taxon>
        <taxon>Ecdysozoa</taxon>
        <taxon>Arthropoda</taxon>
        <taxon>Hexapoda</taxon>
        <taxon>Insecta</taxon>
        <taxon>Pterygota</taxon>
        <taxon>Neoptera</taxon>
        <taxon>Paraneoptera</taxon>
        <taxon>Hemiptera</taxon>
        <taxon>Heteroptera</taxon>
        <taxon>Panheteroptera</taxon>
        <taxon>Cimicomorpha</taxon>
        <taxon>Reduviidae</taxon>
        <taxon>Triatominae</taxon>
        <taxon>Panstrongylus</taxon>
    </lineage>
</organism>
<dbReference type="EMBL" id="GBGD01000610">
    <property type="protein sequence ID" value="JAC88279.1"/>
    <property type="molecule type" value="mRNA"/>
</dbReference>